<keyword evidence="2" id="KW-0699">rRNA-binding</keyword>
<dbReference type="CDD" id="cd00336">
    <property type="entry name" value="Ribosomal_L22"/>
    <property type="match status" value="1"/>
</dbReference>
<dbReference type="GO" id="GO:0019843">
    <property type="term" value="F:rRNA binding"/>
    <property type="evidence" value="ECO:0007669"/>
    <property type="project" value="UniProtKB-KW"/>
</dbReference>
<comment type="caution">
    <text evidence="6">The sequence shown here is derived from an EMBL/GenBank/DDBJ whole genome shotgun (WGS) entry which is preliminary data.</text>
</comment>
<dbReference type="GO" id="GO:0006412">
    <property type="term" value="P:translation"/>
    <property type="evidence" value="ECO:0007669"/>
    <property type="project" value="InterPro"/>
</dbReference>
<dbReference type="InterPro" id="IPR036394">
    <property type="entry name" value="Ribosomal_uL22_sf"/>
</dbReference>
<dbReference type="GO" id="GO:0022625">
    <property type="term" value="C:cytosolic large ribosomal subunit"/>
    <property type="evidence" value="ECO:0007669"/>
    <property type="project" value="TreeGrafter"/>
</dbReference>
<proteinExistence type="inferred from homology"/>
<evidence type="ECO:0000256" key="1">
    <source>
        <dbReference type="ARBA" id="ARBA00009451"/>
    </source>
</evidence>
<dbReference type="NCBIfam" id="TIGR01044">
    <property type="entry name" value="rplV_bact"/>
    <property type="match status" value="1"/>
</dbReference>
<evidence type="ECO:0000313" key="6">
    <source>
        <dbReference type="EMBL" id="KKN93590.1"/>
    </source>
</evidence>
<evidence type="ECO:0008006" key="7">
    <source>
        <dbReference type="Google" id="ProtNLM"/>
    </source>
</evidence>
<dbReference type="InterPro" id="IPR047867">
    <property type="entry name" value="Ribosomal_uL22_bac/org-type"/>
</dbReference>
<protein>
    <recommendedName>
        <fullName evidence="7">50S ribosomal protein L22</fullName>
    </recommendedName>
</protein>
<evidence type="ECO:0000256" key="3">
    <source>
        <dbReference type="ARBA" id="ARBA00022884"/>
    </source>
</evidence>
<reference evidence="6" key="1">
    <citation type="journal article" date="2015" name="Nature">
        <title>Complex archaea that bridge the gap between prokaryotes and eukaryotes.</title>
        <authorList>
            <person name="Spang A."/>
            <person name="Saw J.H."/>
            <person name="Jorgensen S.L."/>
            <person name="Zaremba-Niedzwiedzka K."/>
            <person name="Martijn J."/>
            <person name="Lind A.E."/>
            <person name="van Eijk R."/>
            <person name="Schleper C."/>
            <person name="Guy L."/>
            <person name="Ettema T.J."/>
        </authorList>
    </citation>
    <scope>NUCLEOTIDE SEQUENCE</scope>
</reference>
<keyword evidence="4" id="KW-0689">Ribosomal protein</keyword>
<evidence type="ECO:0000256" key="2">
    <source>
        <dbReference type="ARBA" id="ARBA00022730"/>
    </source>
</evidence>
<dbReference type="SUPFAM" id="SSF54843">
    <property type="entry name" value="Ribosomal protein L22"/>
    <property type="match status" value="1"/>
</dbReference>
<keyword evidence="3" id="KW-0694">RNA-binding</keyword>
<dbReference type="PROSITE" id="PS00464">
    <property type="entry name" value="RIBOSOMAL_L22"/>
    <property type="match status" value="1"/>
</dbReference>
<dbReference type="AlphaFoldDB" id="A0A0F9UK10"/>
<dbReference type="HAMAP" id="MF_01331_B">
    <property type="entry name" value="Ribosomal_uL22_B"/>
    <property type="match status" value="1"/>
</dbReference>
<sequence>MAITVKLRYLRIAPRKVRLVVDLIRGKKAIEAQTLLRFLPKRASLPIDKLLKSAIDSAKNNFQLEEGNLYISKITVDEGPKLKRWQPRARGQAYEIQKKTSHIIIVLDEFETKPKKAKKPKFRTKSKPDAGLVRHRKEISGAGKAEVIKEKVEKDEKASKIEKPRLRTEIKAVRPKTERGIRRIFRRKAF</sequence>
<name>A0A0F9UK10_9ZZZZ</name>
<gene>
    <name evidence="6" type="ORF">LCGC14_0197820</name>
</gene>
<accession>A0A0F9UK10</accession>
<dbReference type="InterPro" id="IPR001063">
    <property type="entry name" value="Ribosomal_uL22"/>
</dbReference>
<evidence type="ECO:0000256" key="5">
    <source>
        <dbReference type="ARBA" id="ARBA00023274"/>
    </source>
</evidence>
<evidence type="ECO:0000256" key="4">
    <source>
        <dbReference type="ARBA" id="ARBA00022980"/>
    </source>
</evidence>
<dbReference type="EMBL" id="LAZR01000085">
    <property type="protein sequence ID" value="KKN93590.1"/>
    <property type="molecule type" value="Genomic_DNA"/>
</dbReference>
<dbReference type="PANTHER" id="PTHR13501:SF8">
    <property type="entry name" value="LARGE RIBOSOMAL SUBUNIT PROTEIN UL22M"/>
    <property type="match status" value="1"/>
</dbReference>
<dbReference type="GO" id="GO:0003735">
    <property type="term" value="F:structural constituent of ribosome"/>
    <property type="evidence" value="ECO:0007669"/>
    <property type="project" value="InterPro"/>
</dbReference>
<dbReference type="Pfam" id="PF00237">
    <property type="entry name" value="Ribosomal_L22"/>
    <property type="match status" value="1"/>
</dbReference>
<dbReference type="InterPro" id="IPR018260">
    <property type="entry name" value="Ribosomal_uL22_CS"/>
</dbReference>
<dbReference type="InterPro" id="IPR005727">
    <property type="entry name" value="Ribosomal_uL22_bac/chlpt-type"/>
</dbReference>
<dbReference type="Gene3D" id="3.90.470.10">
    <property type="entry name" value="Ribosomal protein L22/L17"/>
    <property type="match status" value="1"/>
</dbReference>
<keyword evidence="5" id="KW-0687">Ribonucleoprotein</keyword>
<dbReference type="PANTHER" id="PTHR13501">
    <property type="entry name" value="CHLOROPLAST 50S RIBOSOMAL PROTEIN L22-RELATED"/>
    <property type="match status" value="1"/>
</dbReference>
<organism evidence="6">
    <name type="scientific">marine sediment metagenome</name>
    <dbReference type="NCBI Taxonomy" id="412755"/>
    <lineage>
        <taxon>unclassified sequences</taxon>
        <taxon>metagenomes</taxon>
        <taxon>ecological metagenomes</taxon>
    </lineage>
</organism>
<comment type="similarity">
    <text evidence="1">Belongs to the universal ribosomal protein uL22 family.</text>
</comment>